<feature type="transmembrane region" description="Helical" evidence="6">
    <location>
        <begin position="460"/>
        <end position="488"/>
    </location>
</feature>
<accession>A0A8T2VMM9</accession>
<dbReference type="GO" id="GO:0016757">
    <property type="term" value="F:glycosyltransferase activity"/>
    <property type="evidence" value="ECO:0007669"/>
    <property type="project" value="InterPro"/>
</dbReference>
<dbReference type="FunFam" id="2.115.10.20:FF:000004">
    <property type="entry name" value="Glucosamine inositolphosphorylceramide transferase 1"/>
    <property type="match status" value="1"/>
</dbReference>
<dbReference type="GO" id="GO:0016020">
    <property type="term" value="C:membrane"/>
    <property type="evidence" value="ECO:0007669"/>
    <property type="project" value="UniProtKB-SubCell"/>
</dbReference>
<feature type="transmembrane region" description="Helical" evidence="6">
    <location>
        <begin position="538"/>
        <end position="563"/>
    </location>
</feature>
<dbReference type="OrthoDB" id="5954868at2759"/>
<dbReference type="InterPro" id="IPR023296">
    <property type="entry name" value="Glyco_hydro_beta-prop_sf"/>
</dbReference>
<gene>
    <name evidence="9" type="ORF">KP509_01G021000</name>
</gene>
<evidence type="ECO:0000256" key="4">
    <source>
        <dbReference type="ARBA" id="ARBA00023136"/>
    </source>
</evidence>
<dbReference type="AlphaFoldDB" id="A0A8T2VMM9"/>
<dbReference type="InterPro" id="IPR015338">
    <property type="entry name" value="GT64_dom"/>
</dbReference>
<comment type="caution">
    <text evidence="9">The sequence shown here is derived from an EMBL/GenBank/DDBJ whole genome shotgun (WGS) entry which is preliminary data.</text>
</comment>
<dbReference type="Proteomes" id="UP000825935">
    <property type="component" value="Chromosome 1"/>
</dbReference>
<dbReference type="PANTHER" id="PTHR48261">
    <property type="entry name" value="ACETYLGLUCOSAMINYLTRANSFERASE"/>
    <property type="match status" value="1"/>
</dbReference>
<evidence type="ECO:0000313" key="9">
    <source>
        <dbReference type="EMBL" id="KAH7445699.1"/>
    </source>
</evidence>
<keyword evidence="6" id="KW-0812">Transmembrane</keyword>
<dbReference type="EMBL" id="CM035406">
    <property type="protein sequence ID" value="KAH7445699.1"/>
    <property type="molecule type" value="Genomic_DNA"/>
</dbReference>
<keyword evidence="10" id="KW-1185">Reference proteome</keyword>
<keyword evidence="4 6" id="KW-0472">Membrane</keyword>
<dbReference type="Gene3D" id="2.115.10.20">
    <property type="entry name" value="Glycosyl hydrolase domain, family 43"/>
    <property type="match status" value="1"/>
</dbReference>
<dbReference type="OMA" id="RWEFGER"/>
<name>A0A8T2VMM9_CERRI</name>
<dbReference type="PANTHER" id="PTHR48261:SF6">
    <property type="entry name" value="GLYCOSYLTRANSFERASE FAMILY PROTEIN"/>
    <property type="match status" value="1"/>
</dbReference>
<dbReference type="Gene3D" id="3.90.550.10">
    <property type="entry name" value="Spore Coat Polysaccharide Biosynthesis Protein SpsA, Chain A"/>
    <property type="match status" value="1"/>
</dbReference>
<reference evidence="9" key="1">
    <citation type="submission" date="2021-08" db="EMBL/GenBank/DDBJ databases">
        <title>WGS assembly of Ceratopteris richardii.</title>
        <authorList>
            <person name="Marchant D.B."/>
            <person name="Chen G."/>
            <person name="Jenkins J."/>
            <person name="Shu S."/>
            <person name="Leebens-Mack J."/>
            <person name="Grimwood J."/>
            <person name="Schmutz J."/>
            <person name="Soltis P."/>
            <person name="Soltis D."/>
            <person name="Chen Z.-H."/>
        </authorList>
    </citation>
    <scope>NUCLEOTIDE SEQUENCE</scope>
    <source>
        <strain evidence="9">Whitten #5841</strain>
        <tissue evidence="9">Leaf</tissue>
    </source>
</reference>
<feature type="domain" description="Glucosamine inositolphosphorylceramide transferase 1 N-terminal" evidence="8">
    <location>
        <begin position="146"/>
        <end position="449"/>
    </location>
</feature>
<dbReference type="Pfam" id="PF24793">
    <property type="entry name" value="GINT1_N"/>
    <property type="match status" value="1"/>
</dbReference>
<keyword evidence="6" id="KW-1133">Transmembrane helix</keyword>
<keyword evidence="5" id="KW-1015">Disulfide bond</keyword>
<evidence type="ECO:0000256" key="5">
    <source>
        <dbReference type="ARBA" id="ARBA00023157"/>
    </source>
</evidence>
<evidence type="ECO:0000256" key="1">
    <source>
        <dbReference type="ARBA" id="ARBA00004370"/>
    </source>
</evidence>
<feature type="domain" description="Glycosyl transferase 64" evidence="7">
    <location>
        <begin position="581"/>
        <end position="819"/>
    </location>
</feature>
<dbReference type="InterPro" id="IPR056442">
    <property type="entry name" value="GINT1_N"/>
</dbReference>
<comment type="subcellular location">
    <subcellularLocation>
        <location evidence="1">Membrane</location>
    </subcellularLocation>
</comment>
<evidence type="ECO:0000313" key="10">
    <source>
        <dbReference type="Proteomes" id="UP000825935"/>
    </source>
</evidence>
<proteinExistence type="inferred from homology"/>
<evidence type="ECO:0000256" key="6">
    <source>
        <dbReference type="SAM" id="Phobius"/>
    </source>
</evidence>
<dbReference type="SUPFAM" id="SSF75005">
    <property type="entry name" value="Arabinanase/levansucrase/invertase"/>
    <property type="match status" value="1"/>
</dbReference>
<feature type="transmembrane region" description="Helical" evidence="6">
    <location>
        <begin position="108"/>
        <end position="129"/>
    </location>
</feature>
<evidence type="ECO:0008006" key="11">
    <source>
        <dbReference type="Google" id="ProtNLM"/>
    </source>
</evidence>
<dbReference type="Pfam" id="PF09258">
    <property type="entry name" value="Glyco_transf_64"/>
    <property type="match status" value="1"/>
</dbReference>
<organism evidence="9 10">
    <name type="scientific">Ceratopteris richardii</name>
    <name type="common">Triangle waterfern</name>
    <dbReference type="NCBI Taxonomy" id="49495"/>
    <lineage>
        <taxon>Eukaryota</taxon>
        <taxon>Viridiplantae</taxon>
        <taxon>Streptophyta</taxon>
        <taxon>Embryophyta</taxon>
        <taxon>Tracheophyta</taxon>
        <taxon>Polypodiopsida</taxon>
        <taxon>Polypodiidae</taxon>
        <taxon>Polypodiales</taxon>
        <taxon>Pteridineae</taxon>
        <taxon>Pteridaceae</taxon>
        <taxon>Parkerioideae</taxon>
        <taxon>Ceratopteris</taxon>
    </lineage>
</organism>
<keyword evidence="3" id="KW-0808">Transferase</keyword>
<evidence type="ECO:0000256" key="2">
    <source>
        <dbReference type="ARBA" id="ARBA00008700"/>
    </source>
</evidence>
<comment type="similarity">
    <text evidence="2">Belongs to the glycosyltransferase 64 family.</text>
</comment>
<evidence type="ECO:0000256" key="3">
    <source>
        <dbReference type="ARBA" id="ARBA00022679"/>
    </source>
</evidence>
<dbReference type="SUPFAM" id="SSF53448">
    <property type="entry name" value="Nucleotide-diphospho-sugar transferases"/>
    <property type="match status" value="1"/>
</dbReference>
<evidence type="ECO:0000259" key="8">
    <source>
        <dbReference type="Pfam" id="PF24793"/>
    </source>
</evidence>
<dbReference type="InterPro" id="IPR029044">
    <property type="entry name" value="Nucleotide-diphossugar_trans"/>
</dbReference>
<evidence type="ECO:0000259" key="7">
    <source>
        <dbReference type="Pfam" id="PF09258"/>
    </source>
</evidence>
<sequence>MTSDRGEFHDIFQDNENMKLSLRGLVFCLHIPHFSFSKRDELTRNLNTLLPCRMGEKGSKTNRPRALSIGCCDMTVKCRFRWNWDHATVCSYCRQEQMQSPSCPLSAAFSYFLCSFLLFSMLGMMYAWLTFSPFNQPAFDPMELSCQPDNEGSWSIGIFFGDNPLALQPIERANISNDKSSAWPVANPILTCASVTDASHPSAFVADPFLFIQGSRIYIFFETKNALTKQGDIGVAESSDGGASWRYLGIALDEEWHLSFPYVFTFNGQVYMMPEGSEKGDLRLYRASNFPLEWTFERVLIKRPLVDAVMVQYNGDFWILASDFHRFGAQKNGELEAWFSSSPFGPWKQHKGNPLHNGDPGSGARNGGRPFVFNGELYRVGQDCAKTYGHKIRLFHVKNLTRSKFHEVEVPLGSQESKKGRNAWNGLRNHHLDALKLPSGDWIAVMDGDRVPSGDINTRFLLGTASLLGLVLIILLVGIILGVVRCVFPLSKCLSMGKRHDSQSVWVQPQVTSTVNRVLSRLNRGSSAIKGRVKLNSFAGISLLVICFALGLVLVCIGVQSFFGGNGAEEPYPIEGQYSQFTMLTMTYDARLWNLKMYIKHYSRCASVREIIVVWNKGEAPNPETDFDSAVPVHIRVEEKNSLNNRFKPDPQIKTRAVFELDDDILMTCDDLERAFKAWRKHPERIVGFYPRLNDGSPPKYRNERYARAKNGYNMILTGAAFVDSELAFSKYWSEDTDQGRALVDELFNCEDILLNFVMANSTTDRVVEYIHPAWAIDTSKLSSSALSRDTKVHYMKRTSCLRKFSELYRGFPLKKWEFGSRTDLWDF</sequence>
<dbReference type="InterPro" id="IPR004263">
    <property type="entry name" value="Exostosin"/>
</dbReference>
<protein>
    <recommendedName>
        <fullName evidence="11">Glycosyl transferase 64 domain-containing protein</fullName>
    </recommendedName>
</protein>